<evidence type="ECO:0000256" key="6">
    <source>
        <dbReference type="RuleBase" id="RU000646"/>
    </source>
</evidence>
<dbReference type="GO" id="GO:0005829">
    <property type="term" value="C:cytosol"/>
    <property type="evidence" value="ECO:0007669"/>
    <property type="project" value="TreeGrafter"/>
</dbReference>
<dbReference type="PANTHER" id="PTHR10938:SF0">
    <property type="entry name" value="TRANSLATION INITIATION FACTOR IF-3, MITOCHONDRIAL"/>
    <property type="match status" value="1"/>
</dbReference>
<evidence type="ECO:0000256" key="1">
    <source>
        <dbReference type="ARBA" id="ARBA00005439"/>
    </source>
</evidence>
<evidence type="ECO:0000256" key="3">
    <source>
        <dbReference type="ARBA" id="ARBA00022917"/>
    </source>
</evidence>
<dbReference type="PROSITE" id="PS00938">
    <property type="entry name" value="IF3"/>
    <property type="match status" value="1"/>
</dbReference>
<keyword evidence="10" id="KW-1185">Reference proteome</keyword>
<keyword evidence="4" id="KW-0963">Cytoplasm</keyword>
<dbReference type="Gene3D" id="3.30.110.10">
    <property type="entry name" value="Translation initiation factor 3 (IF-3), C-terminal domain"/>
    <property type="match status" value="1"/>
</dbReference>
<sequence>MEKYRRWPIIKDLELNEEIRDREIRVIDADGEQLGIMPTKQALEIAIEKRLDLVKIAPQAKPPVCRIMDFGKYKYELSKKEKEAKKKQKVITLKEVRLSPSIEEHDLNVKATHAIKFLQDGDKVKVTIRFRGREVGYVDLGHRVMEKFTQLIADAGNVEKKPIMEGKNMIMFLTPKNS</sequence>
<proteinExistence type="inferred from homology"/>
<dbReference type="AlphaFoldDB" id="A0A841L7L1"/>
<dbReference type="InterPro" id="IPR036787">
    <property type="entry name" value="T_IF-3_N_sf"/>
</dbReference>
<evidence type="ECO:0000259" key="7">
    <source>
        <dbReference type="Pfam" id="PF00707"/>
    </source>
</evidence>
<dbReference type="FunFam" id="3.30.110.10:FF:000001">
    <property type="entry name" value="Translation initiation factor IF-3"/>
    <property type="match status" value="1"/>
</dbReference>
<feature type="domain" description="Translation initiation factor 3 C-terminal" evidence="7">
    <location>
        <begin position="91"/>
        <end position="176"/>
    </location>
</feature>
<comment type="subunit">
    <text evidence="4 6">Monomer.</text>
</comment>
<protein>
    <recommendedName>
        <fullName evidence="4 5">Translation initiation factor IF-3</fullName>
    </recommendedName>
</protein>
<keyword evidence="2 4" id="KW-0396">Initiation factor</keyword>
<evidence type="ECO:0000256" key="2">
    <source>
        <dbReference type="ARBA" id="ARBA00022540"/>
    </source>
</evidence>
<feature type="domain" description="Translation initiation factor 3 N-terminal" evidence="8">
    <location>
        <begin position="15"/>
        <end position="84"/>
    </location>
</feature>
<dbReference type="FunFam" id="3.10.20.80:FF:000001">
    <property type="entry name" value="Translation initiation factor IF-3"/>
    <property type="match status" value="1"/>
</dbReference>
<dbReference type="GO" id="GO:0003743">
    <property type="term" value="F:translation initiation factor activity"/>
    <property type="evidence" value="ECO:0007669"/>
    <property type="project" value="UniProtKB-UniRule"/>
</dbReference>
<dbReference type="InterPro" id="IPR019813">
    <property type="entry name" value="Translation_initiation_fac3_CS"/>
</dbReference>
<dbReference type="Pfam" id="PF05198">
    <property type="entry name" value="IF3_N"/>
    <property type="match status" value="1"/>
</dbReference>
<comment type="similarity">
    <text evidence="1 4 6">Belongs to the IF-3 family.</text>
</comment>
<dbReference type="GO" id="GO:0043022">
    <property type="term" value="F:ribosome binding"/>
    <property type="evidence" value="ECO:0007669"/>
    <property type="project" value="UniProtKB-ARBA"/>
</dbReference>
<evidence type="ECO:0000256" key="5">
    <source>
        <dbReference type="NCBIfam" id="TIGR00168"/>
    </source>
</evidence>
<comment type="subcellular location">
    <subcellularLocation>
        <location evidence="4 6">Cytoplasm</location>
    </subcellularLocation>
</comment>
<evidence type="ECO:0000313" key="9">
    <source>
        <dbReference type="EMBL" id="MBB6218255.1"/>
    </source>
</evidence>
<keyword evidence="3 4" id="KW-0648">Protein biosynthesis</keyword>
<dbReference type="InterPro" id="IPR019814">
    <property type="entry name" value="Translation_initiation_fac_3_N"/>
</dbReference>
<reference evidence="9 10" key="1">
    <citation type="submission" date="2020-08" db="EMBL/GenBank/DDBJ databases">
        <title>Genomic Encyclopedia of Type Strains, Phase IV (KMG-IV): sequencing the most valuable type-strain genomes for metagenomic binning, comparative biology and taxonomic classification.</title>
        <authorList>
            <person name="Goeker M."/>
        </authorList>
    </citation>
    <scope>NUCLEOTIDE SEQUENCE [LARGE SCALE GENOMIC DNA]</scope>
    <source>
        <strain evidence="9 10">DSM 103526</strain>
    </source>
</reference>
<accession>A0A841L7L1</accession>
<dbReference type="InterPro" id="IPR019815">
    <property type="entry name" value="Translation_initiation_fac_3_C"/>
</dbReference>
<comment type="caution">
    <text evidence="9">The sequence shown here is derived from an EMBL/GenBank/DDBJ whole genome shotgun (WGS) entry which is preliminary data.</text>
</comment>
<dbReference type="PANTHER" id="PTHR10938">
    <property type="entry name" value="TRANSLATION INITIATION FACTOR IF-3"/>
    <property type="match status" value="1"/>
</dbReference>
<evidence type="ECO:0000313" key="10">
    <source>
        <dbReference type="Proteomes" id="UP000579281"/>
    </source>
</evidence>
<comment type="function">
    <text evidence="4 6">IF-3 binds to the 30S ribosomal subunit and shifts the equilibrium between 70S ribosomes and their 50S and 30S subunits in favor of the free subunits, thus enhancing the availability of 30S subunits on which protein synthesis initiation begins.</text>
</comment>
<dbReference type="SUPFAM" id="SSF54364">
    <property type="entry name" value="Translation initiation factor IF3, N-terminal domain"/>
    <property type="match status" value="1"/>
</dbReference>
<dbReference type="SUPFAM" id="SSF55200">
    <property type="entry name" value="Translation initiation factor IF3, C-terminal domain"/>
    <property type="match status" value="1"/>
</dbReference>
<dbReference type="GO" id="GO:0016020">
    <property type="term" value="C:membrane"/>
    <property type="evidence" value="ECO:0007669"/>
    <property type="project" value="TreeGrafter"/>
</dbReference>
<dbReference type="InterPro" id="IPR001288">
    <property type="entry name" value="Translation_initiation_fac_3"/>
</dbReference>
<organism evidence="9 10">
    <name type="scientific">Anaerosolibacter carboniphilus</name>
    <dbReference type="NCBI Taxonomy" id="1417629"/>
    <lineage>
        <taxon>Bacteria</taxon>
        <taxon>Bacillati</taxon>
        <taxon>Bacillota</taxon>
        <taxon>Clostridia</taxon>
        <taxon>Peptostreptococcales</taxon>
        <taxon>Thermotaleaceae</taxon>
        <taxon>Anaerosolibacter</taxon>
    </lineage>
</organism>
<dbReference type="InterPro" id="IPR036788">
    <property type="entry name" value="T_IF-3_C_sf"/>
</dbReference>
<dbReference type="HAMAP" id="MF_00080">
    <property type="entry name" value="IF_3"/>
    <property type="match status" value="1"/>
</dbReference>
<name>A0A841L7L1_9FIRM</name>
<dbReference type="Proteomes" id="UP000579281">
    <property type="component" value="Unassembled WGS sequence"/>
</dbReference>
<evidence type="ECO:0000259" key="8">
    <source>
        <dbReference type="Pfam" id="PF05198"/>
    </source>
</evidence>
<dbReference type="Gene3D" id="3.10.20.80">
    <property type="entry name" value="Translation initiation factor 3 (IF-3), N-terminal domain"/>
    <property type="match status" value="1"/>
</dbReference>
<gene>
    <name evidence="4" type="primary">infC</name>
    <name evidence="9" type="ORF">HNQ80_004414</name>
</gene>
<dbReference type="EMBL" id="JACHEN010000035">
    <property type="protein sequence ID" value="MBB6218255.1"/>
    <property type="molecule type" value="Genomic_DNA"/>
</dbReference>
<dbReference type="Pfam" id="PF00707">
    <property type="entry name" value="IF3_C"/>
    <property type="match status" value="1"/>
</dbReference>
<evidence type="ECO:0000256" key="4">
    <source>
        <dbReference type="HAMAP-Rule" id="MF_00080"/>
    </source>
</evidence>
<dbReference type="GO" id="GO:0032790">
    <property type="term" value="P:ribosome disassembly"/>
    <property type="evidence" value="ECO:0007669"/>
    <property type="project" value="TreeGrafter"/>
</dbReference>
<dbReference type="NCBIfam" id="TIGR00168">
    <property type="entry name" value="infC"/>
    <property type="match status" value="1"/>
</dbReference>